<protein>
    <recommendedName>
        <fullName evidence="9">Ovochymase 2 (gene/pseudogene)</fullName>
    </recommendedName>
</protein>
<dbReference type="PANTHER" id="PTHR24252:SF7">
    <property type="entry name" value="HYALIN"/>
    <property type="match status" value="1"/>
</dbReference>
<dbReference type="GO" id="GO:0004252">
    <property type="term" value="F:serine-type endopeptidase activity"/>
    <property type="evidence" value="ECO:0007669"/>
    <property type="project" value="InterPro"/>
</dbReference>
<dbReference type="Pfam" id="PF00431">
    <property type="entry name" value="CUB"/>
    <property type="match status" value="3"/>
</dbReference>
<dbReference type="PROSITE" id="PS50240">
    <property type="entry name" value="TRYPSIN_DOM"/>
    <property type="match status" value="2"/>
</dbReference>
<keyword evidence="4" id="KW-0720">Serine protease</keyword>
<dbReference type="FunFam" id="2.40.10.10:FF:000002">
    <property type="entry name" value="Transmembrane protease serine"/>
    <property type="match status" value="1"/>
</dbReference>
<proteinExistence type="inferred from homology"/>
<dbReference type="InParanoid" id="A0A663ENF6"/>
<dbReference type="PROSITE" id="PS01180">
    <property type="entry name" value="CUB"/>
    <property type="match status" value="2"/>
</dbReference>
<dbReference type="SUPFAM" id="SSF50494">
    <property type="entry name" value="Trypsin-like serine proteases"/>
    <property type="match status" value="2"/>
</dbReference>
<dbReference type="GeneTree" id="ENSGT00940000157791"/>
<dbReference type="InterPro" id="IPR009003">
    <property type="entry name" value="Peptidase_S1_PA"/>
</dbReference>
<keyword evidence="4" id="KW-0378">Hydrolase</keyword>
<evidence type="ECO:0000259" key="5">
    <source>
        <dbReference type="PROSITE" id="PS01180"/>
    </source>
</evidence>
<dbReference type="InterPro" id="IPR043504">
    <property type="entry name" value="Peptidase_S1_PA_chymotrypsin"/>
</dbReference>
<feature type="domain" description="Peptidase S1" evidence="6">
    <location>
        <begin position="436"/>
        <end position="630"/>
    </location>
</feature>
<dbReference type="PROSITE" id="PS00135">
    <property type="entry name" value="TRYPSIN_SER"/>
    <property type="match status" value="1"/>
</dbReference>
<dbReference type="Gene3D" id="2.60.120.290">
    <property type="entry name" value="Spermadhesin, CUB domain"/>
    <property type="match status" value="3"/>
</dbReference>
<comment type="caution">
    <text evidence="3">Lacks conserved residue(s) required for the propagation of feature annotation.</text>
</comment>
<dbReference type="SMART" id="SM00042">
    <property type="entry name" value="CUB"/>
    <property type="match status" value="2"/>
</dbReference>
<name>A0A663ENF6_AQUCH</name>
<dbReference type="Pfam" id="PF00089">
    <property type="entry name" value="Trypsin"/>
    <property type="match status" value="3"/>
</dbReference>
<dbReference type="InterPro" id="IPR033116">
    <property type="entry name" value="TRYPSIN_SER"/>
</dbReference>
<evidence type="ECO:0000256" key="2">
    <source>
        <dbReference type="ARBA" id="ARBA00024195"/>
    </source>
</evidence>
<dbReference type="CDD" id="cd00041">
    <property type="entry name" value="CUB"/>
    <property type="match status" value="2"/>
</dbReference>
<dbReference type="SMART" id="SM00020">
    <property type="entry name" value="Tryp_SPc"/>
    <property type="match status" value="2"/>
</dbReference>
<dbReference type="AlphaFoldDB" id="A0A663ENF6"/>
<comment type="similarity">
    <text evidence="2">Belongs to the peptidase S1 family. CLIP subfamily.</text>
</comment>
<dbReference type="Ensembl" id="ENSACCT00020014054.1">
    <property type="protein sequence ID" value="ENSACCP00020013444.1"/>
    <property type="gene ID" value="ENSACCG00020009256.1"/>
</dbReference>
<feature type="disulfide bond" evidence="3">
    <location>
        <begin position="644"/>
        <end position="671"/>
    </location>
</feature>
<dbReference type="PANTHER" id="PTHR24252">
    <property type="entry name" value="ACROSIN-RELATED"/>
    <property type="match status" value="1"/>
</dbReference>
<evidence type="ECO:0000313" key="8">
    <source>
        <dbReference type="Proteomes" id="UP000472275"/>
    </source>
</evidence>
<dbReference type="FunFam" id="2.40.10.10:FF:000068">
    <property type="entry name" value="transmembrane protease serine 2"/>
    <property type="match status" value="1"/>
</dbReference>
<evidence type="ECO:0000256" key="1">
    <source>
        <dbReference type="ARBA" id="ARBA00023157"/>
    </source>
</evidence>
<dbReference type="Proteomes" id="UP000472275">
    <property type="component" value="Chromosome 17"/>
</dbReference>
<feature type="domain" description="Peptidase S1" evidence="6">
    <location>
        <begin position="1"/>
        <end position="228"/>
    </location>
</feature>
<dbReference type="InterPro" id="IPR000859">
    <property type="entry name" value="CUB_dom"/>
</dbReference>
<evidence type="ECO:0000259" key="6">
    <source>
        <dbReference type="PROSITE" id="PS50240"/>
    </source>
</evidence>
<dbReference type="Gene3D" id="2.40.10.10">
    <property type="entry name" value="Trypsin-like serine proteases"/>
    <property type="match status" value="3"/>
</dbReference>
<sequence length="849" mass="93638">MSPIECKTVPPCTPVHLLDSLEEGKLKLLKSLVVTVGEHHLQWADRQEQSIPVSRVFIHPVFNRLRYMDCNVALLYLQHPVQPTCLAHRDEDFQAGTLCVASGWGKVSEGESNVAGVLDPVLQEVELPLTDRQTCSALLRGMNLPPVWGSMLCTGFPDGRGDACKGDSGGPLACLRAGGTWTLASVVSWGVSCARGWDTLKRSITARGSPGIFSQVAAFMDFIAQHMTPGRYEYLWTWNITVLEDKIILIHFTKLDVEYEVGCDHDYVSLYWNGKELDHSLSPSGKACGDVFPAPLLAELDQATVMFVSDGSNAGSGCESVAMLVEEGKIDTANYVLVLMLPSCLSTLQLEFEDFAAELSLGCIYDAVTVHGDEEEENQLAPKPVLSSGNTVLVHFESDGESSFRGFRAWLTFFSGSLADTCGLPPVTPQWLFKRVSGAEEACPRCWPWHAALKLLGEHQCNAAVISPTWLLTATHCVQLSNKPLHWTVTVEDHDRALRESTEQVRQVETIVVHPHFDMLSYDSNIVLVQPVCLPNSTEISSSSSLLPVLENEICERNYYFSHPGGITARMLCAGVVSGGSGGPLVCNKENGAFALYGIVSWGVGCASPKKPGVYSRVRIFLYWIRLLMKGEFSLSDAHLSTECASEVELEEPRGFISAPSLSGYVGSTECSWILQLSLKGMAKIIVKHLSISSSLNCQEEFLEIYEESQRGRKLLGNNKQSMKTVLCSIGPAAFSIEYLMLRVQGKPIVKYDGIVTLFFALCCSCYWRIVAPLKSIIRLEVLDFWTERNLSNCHGQLMVYEGFGLTKELTGERELTLMLGIDRKLKLLKHLWIQGSLVPGLSYVRLSK</sequence>
<dbReference type="InterPro" id="IPR001254">
    <property type="entry name" value="Trypsin_dom"/>
</dbReference>
<evidence type="ECO:0000256" key="4">
    <source>
        <dbReference type="RuleBase" id="RU363034"/>
    </source>
</evidence>
<feature type="domain" description="CUB" evidence="5">
    <location>
        <begin position="209"/>
        <end position="325"/>
    </location>
</feature>
<evidence type="ECO:0000256" key="3">
    <source>
        <dbReference type="PROSITE-ProRule" id="PRU00059"/>
    </source>
</evidence>
<dbReference type="SUPFAM" id="SSF49854">
    <property type="entry name" value="Spermadhesin, CUB domain"/>
    <property type="match status" value="4"/>
</dbReference>
<dbReference type="InterPro" id="IPR018114">
    <property type="entry name" value="TRYPSIN_HIS"/>
</dbReference>
<feature type="domain" description="CUB" evidence="5">
    <location>
        <begin position="644"/>
        <end position="713"/>
    </location>
</feature>
<reference evidence="7" key="1">
    <citation type="submission" date="2025-08" db="UniProtKB">
        <authorList>
            <consortium name="Ensembl"/>
        </authorList>
    </citation>
    <scope>IDENTIFICATION</scope>
</reference>
<organism evidence="7 8">
    <name type="scientific">Aquila chrysaetos chrysaetos</name>
    <dbReference type="NCBI Taxonomy" id="223781"/>
    <lineage>
        <taxon>Eukaryota</taxon>
        <taxon>Metazoa</taxon>
        <taxon>Chordata</taxon>
        <taxon>Craniata</taxon>
        <taxon>Vertebrata</taxon>
        <taxon>Euteleostomi</taxon>
        <taxon>Archelosauria</taxon>
        <taxon>Archosauria</taxon>
        <taxon>Dinosauria</taxon>
        <taxon>Saurischia</taxon>
        <taxon>Theropoda</taxon>
        <taxon>Coelurosauria</taxon>
        <taxon>Aves</taxon>
        <taxon>Neognathae</taxon>
        <taxon>Neoaves</taxon>
        <taxon>Telluraves</taxon>
        <taxon>Accipitrimorphae</taxon>
        <taxon>Accipitriformes</taxon>
        <taxon>Accipitridae</taxon>
        <taxon>Accipitrinae</taxon>
        <taxon>Aquila</taxon>
    </lineage>
</organism>
<keyword evidence="4" id="KW-0645">Protease</keyword>
<dbReference type="GO" id="GO:0006508">
    <property type="term" value="P:proteolysis"/>
    <property type="evidence" value="ECO:0007669"/>
    <property type="project" value="UniProtKB-KW"/>
</dbReference>
<evidence type="ECO:0000313" key="7">
    <source>
        <dbReference type="Ensembl" id="ENSACCP00020013444.1"/>
    </source>
</evidence>
<evidence type="ECO:0008006" key="9">
    <source>
        <dbReference type="Google" id="ProtNLM"/>
    </source>
</evidence>
<accession>A0A663ENF6</accession>
<keyword evidence="8" id="KW-1185">Reference proteome</keyword>
<dbReference type="InterPro" id="IPR035914">
    <property type="entry name" value="Sperma_CUB_dom_sf"/>
</dbReference>
<dbReference type="PROSITE" id="PS00134">
    <property type="entry name" value="TRYPSIN_HIS"/>
    <property type="match status" value="1"/>
</dbReference>
<reference evidence="7" key="2">
    <citation type="submission" date="2025-09" db="UniProtKB">
        <authorList>
            <consortium name="Ensembl"/>
        </authorList>
    </citation>
    <scope>IDENTIFICATION</scope>
</reference>
<keyword evidence="1 3" id="KW-1015">Disulfide bond</keyword>
<dbReference type="CDD" id="cd00190">
    <property type="entry name" value="Tryp_SPc"/>
    <property type="match status" value="2"/>
</dbReference>